<dbReference type="EMBL" id="JAYGHX010000011">
    <property type="protein sequence ID" value="MEA5392434.1"/>
    <property type="molecule type" value="Genomic_DNA"/>
</dbReference>
<evidence type="ECO:0000256" key="3">
    <source>
        <dbReference type="PROSITE-ProRule" id="PRU00529"/>
    </source>
</evidence>
<accession>A0ABU5RXC6</accession>
<dbReference type="PANTHER" id="PTHR47313:SF1">
    <property type="entry name" value="RIBOSOMAL RNA LARGE SUBUNIT METHYLTRANSFERASE K_L"/>
    <property type="match status" value="1"/>
</dbReference>
<dbReference type="SUPFAM" id="SSF53335">
    <property type="entry name" value="S-adenosyl-L-methionine-dependent methyltransferases"/>
    <property type="match status" value="1"/>
</dbReference>
<dbReference type="PROSITE" id="PS00092">
    <property type="entry name" value="N6_MTASE"/>
    <property type="match status" value="1"/>
</dbReference>
<dbReference type="Pfam" id="PF02926">
    <property type="entry name" value="THUMP"/>
    <property type="match status" value="1"/>
</dbReference>
<dbReference type="Gene3D" id="3.30.2130.30">
    <property type="match status" value="1"/>
</dbReference>
<dbReference type="PROSITE" id="PS01261">
    <property type="entry name" value="UPF0020"/>
    <property type="match status" value="1"/>
</dbReference>
<dbReference type="SMART" id="SM00981">
    <property type="entry name" value="THUMP"/>
    <property type="match status" value="1"/>
</dbReference>
<dbReference type="PANTHER" id="PTHR47313">
    <property type="entry name" value="RIBOSOMAL RNA LARGE SUBUNIT METHYLTRANSFERASE K/L"/>
    <property type="match status" value="1"/>
</dbReference>
<organism evidence="5 6">
    <name type="scientific">Cyanobium gracile UHCC 0139</name>
    <dbReference type="NCBI Taxonomy" id="3110308"/>
    <lineage>
        <taxon>Bacteria</taxon>
        <taxon>Bacillati</taxon>
        <taxon>Cyanobacteriota</taxon>
        <taxon>Cyanophyceae</taxon>
        <taxon>Synechococcales</taxon>
        <taxon>Prochlorococcaceae</taxon>
        <taxon>Cyanobium</taxon>
    </lineage>
</organism>
<dbReference type="InterPro" id="IPR004114">
    <property type="entry name" value="THUMP_dom"/>
</dbReference>
<evidence type="ECO:0000313" key="5">
    <source>
        <dbReference type="EMBL" id="MEA5392434.1"/>
    </source>
</evidence>
<comment type="caution">
    <text evidence="5">The sequence shown here is derived from an EMBL/GenBank/DDBJ whole genome shotgun (WGS) entry which is preliminary data.</text>
</comment>
<evidence type="ECO:0000256" key="2">
    <source>
        <dbReference type="ARBA" id="ARBA00022679"/>
    </source>
</evidence>
<dbReference type="InterPro" id="IPR002052">
    <property type="entry name" value="DNA_methylase_N6_adenine_CS"/>
</dbReference>
<keyword evidence="2" id="KW-0808">Transferase</keyword>
<gene>
    <name evidence="5" type="ORF">VB738_14315</name>
</gene>
<dbReference type="Pfam" id="PF22020">
    <property type="entry name" value="RlmL_1st"/>
    <property type="match status" value="1"/>
</dbReference>
<evidence type="ECO:0000313" key="6">
    <source>
        <dbReference type="Proteomes" id="UP001304461"/>
    </source>
</evidence>
<keyword evidence="6" id="KW-1185">Reference proteome</keyword>
<name>A0ABU5RXC6_9CYAN</name>
<dbReference type="CDD" id="cd11715">
    <property type="entry name" value="THUMP_AdoMetMT"/>
    <property type="match status" value="1"/>
</dbReference>
<keyword evidence="1" id="KW-0489">Methyltransferase</keyword>
<dbReference type="Gene3D" id="3.40.50.150">
    <property type="entry name" value="Vaccinia Virus protein VP39"/>
    <property type="match status" value="1"/>
</dbReference>
<evidence type="ECO:0000256" key="1">
    <source>
        <dbReference type="ARBA" id="ARBA00022603"/>
    </source>
</evidence>
<protein>
    <submittedName>
        <fullName evidence="5">THUMP domain-containing protein</fullName>
    </submittedName>
</protein>
<dbReference type="RefSeq" id="WP_323306385.1">
    <property type="nucleotide sequence ID" value="NZ_JAYGHX010000011.1"/>
</dbReference>
<sequence length="391" mass="42210">MASSSTFDVIAVVPPGLEEPAAAEAAALGATEVRPLRRAVGLRADAATFYRLHLQARLPFRFLRQLARFPCRGREELYDGVQHAADWERWLPPQLSFRVEASGSVPGLTHSHYSALQVKNALVDRQRQVWGSRSSVDLDDPDLVLHLHLSPGRPGGSGPEAVLSLDGGGASLHRRGYRAAMGLAPLKENLAAGLIAHTGWNGTVPLADPFCGSGTLLIEAACHALGRAPGLERSFSLERWPDFDAALWQRERQAAQDLARTSLPGGEPLAAVVGMERDPAVLAMARSNAAAAGVADWVELQEGDCRDFRPPETPGVLVCNPPYGDRLGADDDLEALYGDLGRMVKERCGGWSLWLLSGNPALTGALRMKASRRVPVSNGGIDCRWLRYDIR</sequence>
<feature type="domain" description="THUMP" evidence="4">
    <location>
        <begin position="48"/>
        <end position="167"/>
    </location>
</feature>
<dbReference type="InterPro" id="IPR053943">
    <property type="entry name" value="RlmKL-like_Mtase_CS"/>
</dbReference>
<proteinExistence type="predicted"/>
<dbReference type="PROSITE" id="PS51165">
    <property type="entry name" value="THUMP"/>
    <property type="match status" value="1"/>
</dbReference>
<dbReference type="Pfam" id="PF01170">
    <property type="entry name" value="UPF0020"/>
    <property type="match status" value="1"/>
</dbReference>
<dbReference type="Proteomes" id="UP001304461">
    <property type="component" value="Unassembled WGS sequence"/>
</dbReference>
<reference evidence="5 6" key="1">
    <citation type="submission" date="2023-12" db="EMBL/GenBank/DDBJ databases">
        <title>Baltic Sea Cyanobacteria.</title>
        <authorList>
            <person name="Delbaje E."/>
            <person name="Fewer D.P."/>
            <person name="Shishido T.K."/>
        </authorList>
    </citation>
    <scope>NUCLEOTIDE SEQUENCE [LARGE SCALE GENOMIC DNA]</scope>
    <source>
        <strain evidence="5 6">UHCC 0139</strain>
    </source>
</reference>
<keyword evidence="3" id="KW-0694">RNA-binding</keyword>
<evidence type="ECO:0000259" key="4">
    <source>
        <dbReference type="PROSITE" id="PS51165"/>
    </source>
</evidence>
<dbReference type="InterPro" id="IPR029063">
    <property type="entry name" value="SAM-dependent_MTases_sf"/>
</dbReference>
<dbReference type="InterPro" id="IPR000241">
    <property type="entry name" value="RlmKL-like_Mtase"/>
</dbReference>
<dbReference type="InterPro" id="IPR054170">
    <property type="entry name" value="RlmL_1st"/>
</dbReference>